<dbReference type="PANTHER" id="PTHR14226">
    <property type="entry name" value="NEUROPATHY TARGET ESTERASE/SWISS CHEESE D.MELANOGASTER"/>
    <property type="match status" value="1"/>
</dbReference>
<evidence type="ECO:0000256" key="4">
    <source>
        <dbReference type="PROSITE-ProRule" id="PRU01161"/>
    </source>
</evidence>
<dbReference type="InterPro" id="IPR016035">
    <property type="entry name" value="Acyl_Trfase/lysoPLipase"/>
</dbReference>
<feature type="short sequence motif" description="GXSXG" evidence="4">
    <location>
        <begin position="45"/>
        <end position="49"/>
    </location>
</feature>
<feature type="short sequence motif" description="DGA/G" evidence="4">
    <location>
        <begin position="175"/>
        <end position="177"/>
    </location>
</feature>
<dbReference type="PROSITE" id="PS51635">
    <property type="entry name" value="PNPLA"/>
    <property type="match status" value="1"/>
</dbReference>
<dbReference type="InterPro" id="IPR050301">
    <property type="entry name" value="NTE"/>
</dbReference>
<accession>A0ABU0JKZ2</accession>
<evidence type="ECO:0000256" key="1">
    <source>
        <dbReference type="ARBA" id="ARBA00022801"/>
    </source>
</evidence>
<feature type="short sequence motif" description="GXGXXG" evidence="4">
    <location>
        <begin position="18"/>
        <end position="23"/>
    </location>
</feature>
<evidence type="ECO:0000256" key="2">
    <source>
        <dbReference type="ARBA" id="ARBA00022963"/>
    </source>
</evidence>
<feature type="active site" description="Nucleophile" evidence="4">
    <location>
        <position position="47"/>
    </location>
</feature>
<organism evidence="6 7">
    <name type="scientific">Labrys wisconsinensis</name>
    <dbReference type="NCBI Taxonomy" id="425677"/>
    <lineage>
        <taxon>Bacteria</taxon>
        <taxon>Pseudomonadati</taxon>
        <taxon>Pseudomonadota</taxon>
        <taxon>Alphaproteobacteria</taxon>
        <taxon>Hyphomicrobiales</taxon>
        <taxon>Xanthobacteraceae</taxon>
        <taxon>Labrys</taxon>
    </lineage>
</organism>
<dbReference type="EMBL" id="JAUSVX010000028">
    <property type="protein sequence ID" value="MDQ0474948.1"/>
    <property type="molecule type" value="Genomic_DNA"/>
</dbReference>
<sequence length="283" mass="29915">MAQHRLSSSPSVGVVLGGGGARGLAHIPMLEALDELGVRPVALAGTSMGAIFAAAYASGLTGKEIHDLTVAALRDRRGLLGKVMEARAGRFTDLFAGFGNPLLIDPEVLCELLLPDAVAPSFEACAIPLTVVATDFYARNEVAFKTGPLRRAVAASIAIPGLIRPVTIEGRVLVDGGAVNPLPIEHVRAEADVVVAVDVTGGPVQPARERPPSPWEAMFGALQIMQGTIIEQTLAHHPADILVRPNVDLFKVLDFFQVSVIVRLAKPAKEDLKRRLATVLEQA</sequence>
<feature type="domain" description="PNPLA" evidence="5">
    <location>
        <begin position="14"/>
        <end position="188"/>
    </location>
</feature>
<gene>
    <name evidence="6" type="ORF">QO011_007990</name>
</gene>
<protein>
    <submittedName>
        <fullName evidence="6">NTE family protein</fullName>
    </submittedName>
</protein>
<keyword evidence="1 4" id="KW-0378">Hydrolase</keyword>
<evidence type="ECO:0000313" key="6">
    <source>
        <dbReference type="EMBL" id="MDQ0474948.1"/>
    </source>
</evidence>
<evidence type="ECO:0000259" key="5">
    <source>
        <dbReference type="PROSITE" id="PS51635"/>
    </source>
</evidence>
<name>A0ABU0JKZ2_9HYPH</name>
<evidence type="ECO:0000256" key="3">
    <source>
        <dbReference type="ARBA" id="ARBA00023098"/>
    </source>
</evidence>
<dbReference type="InterPro" id="IPR002641">
    <property type="entry name" value="PNPLA_dom"/>
</dbReference>
<reference evidence="6 7" key="1">
    <citation type="submission" date="2023-07" db="EMBL/GenBank/DDBJ databases">
        <title>Genomic Encyclopedia of Type Strains, Phase IV (KMG-IV): sequencing the most valuable type-strain genomes for metagenomic binning, comparative biology and taxonomic classification.</title>
        <authorList>
            <person name="Goeker M."/>
        </authorList>
    </citation>
    <scope>NUCLEOTIDE SEQUENCE [LARGE SCALE GENOMIC DNA]</scope>
    <source>
        <strain evidence="6 7">DSM 19619</strain>
    </source>
</reference>
<proteinExistence type="predicted"/>
<dbReference type="PANTHER" id="PTHR14226:SF29">
    <property type="entry name" value="NEUROPATHY TARGET ESTERASE SWS"/>
    <property type="match status" value="1"/>
</dbReference>
<dbReference type="RefSeq" id="WP_307285439.1">
    <property type="nucleotide sequence ID" value="NZ_JAUSVX010000028.1"/>
</dbReference>
<dbReference type="SUPFAM" id="SSF52151">
    <property type="entry name" value="FabD/lysophospholipase-like"/>
    <property type="match status" value="1"/>
</dbReference>
<evidence type="ECO:0000313" key="7">
    <source>
        <dbReference type="Proteomes" id="UP001242480"/>
    </source>
</evidence>
<keyword evidence="7" id="KW-1185">Reference proteome</keyword>
<dbReference type="Gene3D" id="3.40.1090.10">
    <property type="entry name" value="Cytosolic phospholipase A2 catalytic domain"/>
    <property type="match status" value="2"/>
</dbReference>
<feature type="active site" description="Proton acceptor" evidence="4">
    <location>
        <position position="175"/>
    </location>
</feature>
<dbReference type="Proteomes" id="UP001242480">
    <property type="component" value="Unassembled WGS sequence"/>
</dbReference>
<dbReference type="Pfam" id="PF01734">
    <property type="entry name" value="Patatin"/>
    <property type="match status" value="1"/>
</dbReference>
<keyword evidence="3 4" id="KW-0443">Lipid metabolism</keyword>
<comment type="caution">
    <text evidence="6">The sequence shown here is derived from an EMBL/GenBank/DDBJ whole genome shotgun (WGS) entry which is preliminary data.</text>
</comment>
<keyword evidence="2 4" id="KW-0442">Lipid degradation</keyword>